<dbReference type="Pfam" id="PF00005">
    <property type="entry name" value="ABC_tran"/>
    <property type="match status" value="1"/>
</dbReference>
<evidence type="ECO:0000256" key="2">
    <source>
        <dbReference type="ARBA" id="ARBA00022741"/>
    </source>
</evidence>
<dbReference type="InterPro" id="IPR003439">
    <property type="entry name" value="ABC_transporter-like_ATP-bd"/>
</dbReference>
<evidence type="ECO:0000313" key="5">
    <source>
        <dbReference type="EMBL" id="SMC73426.1"/>
    </source>
</evidence>
<dbReference type="PANTHER" id="PTHR24220:SF689">
    <property type="entry name" value="LIPOPROTEIN-RELEASING SYSTEM ATP-BINDING PROTEIN LOLD"/>
    <property type="match status" value="1"/>
</dbReference>
<evidence type="ECO:0000259" key="4">
    <source>
        <dbReference type="PROSITE" id="PS50893"/>
    </source>
</evidence>
<protein>
    <submittedName>
        <fullName evidence="5">Putative ABC transport system ATP-binding protein/lipoprotein-releasing system ATP-binding protein</fullName>
    </submittedName>
</protein>
<evidence type="ECO:0000256" key="1">
    <source>
        <dbReference type="ARBA" id="ARBA00005417"/>
    </source>
</evidence>
<accession>A0A1W2BKQ0</accession>
<feature type="domain" description="ABC transporter" evidence="4">
    <location>
        <begin position="5"/>
        <end position="223"/>
    </location>
</feature>
<sequence>MTSAILMSAVTHQFGKRSTPLFEGLDLDVATHESVAVMGESGSGKSTLLSLVLGLFAPTHGQVSVLGTDWAELSSRQRAAHRSAHLGVVFQFGELIDDLTPLENVLLPSVWAGTDPTDARTRGEELLERLQVRTGAQSTAVVSGGERQRIAVARALINSPQLVVADEPTGSLDERNAEVMSDLLFDLPASQGCALLVVTHSRAVAERADRVLTLSTAATEGER</sequence>
<name>A0A1W2BKQ0_9MICO</name>
<keyword evidence="2" id="KW-0547">Nucleotide-binding</keyword>
<dbReference type="Proteomes" id="UP000192634">
    <property type="component" value="Unassembled WGS sequence"/>
</dbReference>
<proteinExistence type="inferred from homology"/>
<dbReference type="GO" id="GO:0005886">
    <property type="term" value="C:plasma membrane"/>
    <property type="evidence" value="ECO:0007669"/>
    <property type="project" value="TreeGrafter"/>
</dbReference>
<dbReference type="InterPro" id="IPR003593">
    <property type="entry name" value="AAA+_ATPase"/>
</dbReference>
<comment type="similarity">
    <text evidence="1">Belongs to the ABC transporter superfamily.</text>
</comment>
<dbReference type="GO" id="GO:0089705">
    <property type="term" value="P:protein localization to outer membrane"/>
    <property type="evidence" value="ECO:0007669"/>
    <property type="project" value="TreeGrafter"/>
</dbReference>
<gene>
    <name evidence="5" type="ORF">SAMN06296429_108114</name>
</gene>
<dbReference type="GO" id="GO:0016887">
    <property type="term" value="F:ATP hydrolysis activity"/>
    <property type="evidence" value="ECO:0007669"/>
    <property type="project" value="InterPro"/>
</dbReference>
<reference evidence="5 6" key="1">
    <citation type="submission" date="2017-04" db="EMBL/GenBank/DDBJ databases">
        <authorList>
            <person name="Afonso C.L."/>
            <person name="Miller P.J."/>
            <person name="Scott M.A."/>
            <person name="Spackman E."/>
            <person name="Goraichik I."/>
            <person name="Dimitrov K.M."/>
            <person name="Suarez D.L."/>
            <person name="Swayne D.E."/>
        </authorList>
    </citation>
    <scope>NUCLEOTIDE SEQUENCE [LARGE SCALE GENOMIC DNA]</scope>
    <source>
        <strain evidence="5 6">CGMCC 1.12511</strain>
    </source>
</reference>
<dbReference type="RefSeq" id="WP_200811212.1">
    <property type="nucleotide sequence ID" value="NZ_FWXN01000008.1"/>
</dbReference>
<dbReference type="GO" id="GO:0005524">
    <property type="term" value="F:ATP binding"/>
    <property type="evidence" value="ECO:0007669"/>
    <property type="project" value="UniProtKB-KW"/>
</dbReference>
<dbReference type="GO" id="GO:0022857">
    <property type="term" value="F:transmembrane transporter activity"/>
    <property type="evidence" value="ECO:0007669"/>
    <property type="project" value="TreeGrafter"/>
</dbReference>
<keyword evidence="3 5" id="KW-0067">ATP-binding</keyword>
<keyword evidence="5" id="KW-0449">Lipoprotein</keyword>
<dbReference type="Gene3D" id="3.40.50.300">
    <property type="entry name" value="P-loop containing nucleotide triphosphate hydrolases"/>
    <property type="match status" value="1"/>
</dbReference>
<dbReference type="SMART" id="SM00382">
    <property type="entry name" value="AAA"/>
    <property type="match status" value="1"/>
</dbReference>
<dbReference type="GO" id="GO:0044874">
    <property type="term" value="P:lipoprotein localization to outer membrane"/>
    <property type="evidence" value="ECO:0007669"/>
    <property type="project" value="TreeGrafter"/>
</dbReference>
<dbReference type="InterPro" id="IPR015854">
    <property type="entry name" value="ABC_transpr_LolD-like"/>
</dbReference>
<evidence type="ECO:0000256" key="3">
    <source>
        <dbReference type="ARBA" id="ARBA00022840"/>
    </source>
</evidence>
<dbReference type="PROSITE" id="PS50893">
    <property type="entry name" value="ABC_TRANSPORTER_2"/>
    <property type="match status" value="1"/>
</dbReference>
<organism evidence="5 6">
    <name type="scientific">Janibacter indicus</name>
    <dbReference type="NCBI Taxonomy" id="857417"/>
    <lineage>
        <taxon>Bacteria</taxon>
        <taxon>Bacillati</taxon>
        <taxon>Actinomycetota</taxon>
        <taxon>Actinomycetes</taxon>
        <taxon>Micrococcales</taxon>
        <taxon>Intrasporangiaceae</taxon>
        <taxon>Janibacter</taxon>
    </lineage>
</organism>
<dbReference type="InterPro" id="IPR017871">
    <property type="entry name" value="ABC_transporter-like_CS"/>
</dbReference>
<dbReference type="EMBL" id="FWXN01000008">
    <property type="protein sequence ID" value="SMC73426.1"/>
    <property type="molecule type" value="Genomic_DNA"/>
</dbReference>
<dbReference type="InterPro" id="IPR027417">
    <property type="entry name" value="P-loop_NTPase"/>
</dbReference>
<dbReference type="PROSITE" id="PS00211">
    <property type="entry name" value="ABC_TRANSPORTER_1"/>
    <property type="match status" value="1"/>
</dbReference>
<evidence type="ECO:0000313" key="6">
    <source>
        <dbReference type="Proteomes" id="UP000192634"/>
    </source>
</evidence>
<dbReference type="AlphaFoldDB" id="A0A1W2BKQ0"/>
<dbReference type="PANTHER" id="PTHR24220">
    <property type="entry name" value="IMPORT ATP-BINDING PROTEIN"/>
    <property type="match status" value="1"/>
</dbReference>
<dbReference type="SUPFAM" id="SSF52540">
    <property type="entry name" value="P-loop containing nucleoside triphosphate hydrolases"/>
    <property type="match status" value="1"/>
</dbReference>